<dbReference type="OrthoDB" id="329835at2759"/>
<dbReference type="InterPro" id="IPR049900">
    <property type="entry name" value="PKS_mFAS_DH"/>
</dbReference>
<dbReference type="InterPro" id="IPR001242">
    <property type="entry name" value="Condensation_dom"/>
</dbReference>
<evidence type="ECO:0000256" key="3">
    <source>
        <dbReference type="ARBA" id="ARBA00022598"/>
    </source>
</evidence>
<keyword evidence="6" id="KW-0677">Repeat</keyword>
<keyword evidence="5" id="KW-0808">Transferase</keyword>
<dbReference type="InterPro" id="IPR056501">
    <property type="entry name" value="NAD-bd_HRPKS_sdrA"/>
</dbReference>
<dbReference type="InterPro" id="IPR036291">
    <property type="entry name" value="NAD(P)-bd_dom_sf"/>
</dbReference>
<keyword evidence="1" id="KW-0596">Phosphopantetheine</keyword>
<feature type="domain" description="Carrier" evidence="12">
    <location>
        <begin position="2428"/>
        <end position="2505"/>
    </location>
</feature>
<dbReference type="Gene3D" id="3.30.559.10">
    <property type="entry name" value="Chloramphenicol acetyltransferase-like domain"/>
    <property type="match status" value="1"/>
</dbReference>
<dbReference type="SMART" id="SM00823">
    <property type="entry name" value="PKS_PP"/>
    <property type="match status" value="2"/>
</dbReference>
<dbReference type="GO" id="GO:0016874">
    <property type="term" value="F:ligase activity"/>
    <property type="evidence" value="ECO:0007669"/>
    <property type="project" value="UniProtKB-KW"/>
</dbReference>
<dbReference type="GO" id="GO:0004315">
    <property type="term" value="F:3-oxoacyl-[acyl-carrier-protein] synthase activity"/>
    <property type="evidence" value="ECO:0007669"/>
    <property type="project" value="InterPro"/>
</dbReference>
<comment type="caution">
    <text evidence="15">The sequence shown here is derived from an EMBL/GenBank/DDBJ whole genome shotgun (WGS) entry which is preliminary data.</text>
</comment>
<dbReference type="PROSITE" id="PS50075">
    <property type="entry name" value="CARRIER"/>
    <property type="match status" value="2"/>
</dbReference>
<dbReference type="InterPro" id="IPR014043">
    <property type="entry name" value="Acyl_transferase_dom"/>
</dbReference>
<feature type="region of interest" description="C-terminal hotdog fold" evidence="10">
    <location>
        <begin position="1123"/>
        <end position="1279"/>
    </location>
</feature>
<dbReference type="Pfam" id="PF08659">
    <property type="entry name" value="KR"/>
    <property type="match status" value="1"/>
</dbReference>
<dbReference type="CDD" id="cd19532">
    <property type="entry name" value="C_PKS-NRPS"/>
    <property type="match status" value="1"/>
</dbReference>
<organism evidence="15 16">
    <name type="scientific">Tolypocladium ophioglossoides (strain CBS 100239)</name>
    <name type="common">Snaketongue truffleclub</name>
    <name type="synonym">Elaphocordyceps ophioglossoides</name>
    <dbReference type="NCBI Taxonomy" id="1163406"/>
    <lineage>
        <taxon>Eukaryota</taxon>
        <taxon>Fungi</taxon>
        <taxon>Dikarya</taxon>
        <taxon>Ascomycota</taxon>
        <taxon>Pezizomycotina</taxon>
        <taxon>Sordariomycetes</taxon>
        <taxon>Hypocreomycetidae</taxon>
        <taxon>Hypocreales</taxon>
        <taxon>Ophiocordycipitaceae</taxon>
        <taxon>Tolypocladium</taxon>
    </lineage>
</organism>
<dbReference type="CDD" id="cd05930">
    <property type="entry name" value="A_NRPS"/>
    <property type="match status" value="1"/>
</dbReference>
<keyword evidence="16" id="KW-1185">Reference proteome</keyword>
<dbReference type="Gene3D" id="3.30.300.30">
    <property type="match status" value="1"/>
</dbReference>
<dbReference type="SMART" id="SM00826">
    <property type="entry name" value="PKS_DH"/>
    <property type="match status" value="1"/>
</dbReference>
<dbReference type="Pfam" id="PF00698">
    <property type="entry name" value="Acyl_transf_1"/>
    <property type="match status" value="1"/>
</dbReference>
<evidence type="ECO:0000256" key="7">
    <source>
        <dbReference type="ARBA" id="ARBA00023002"/>
    </source>
</evidence>
<dbReference type="Pfam" id="PF23297">
    <property type="entry name" value="ACP_SdgA_C"/>
    <property type="match status" value="1"/>
</dbReference>
<evidence type="ECO:0000313" key="15">
    <source>
        <dbReference type="EMBL" id="KND88257.1"/>
    </source>
</evidence>
<evidence type="ECO:0000256" key="11">
    <source>
        <dbReference type="SAM" id="MobiDB-lite"/>
    </source>
</evidence>
<dbReference type="Proteomes" id="UP000036947">
    <property type="component" value="Unassembled WGS sequence"/>
</dbReference>
<dbReference type="Pfam" id="PF00668">
    <property type="entry name" value="Condensation"/>
    <property type="match status" value="1"/>
</dbReference>
<dbReference type="Pfam" id="PF00550">
    <property type="entry name" value="PP-binding"/>
    <property type="match status" value="1"/>
</dbReference>
<dbReference type="Pfam" id="PF23114">
    <property type="entry name" value="NAD-bd_HRPKS_sdrA"/>
    <property type="match status" value="1"/>
</dbReference>
<feature type="region of interest" description="Disordered" evidence="11">
    <location>
        <begin position="2514"/>
        <end position="2584"/>
    </location>
</feature>
<evidence type="ECO:0000259" key="14">
    <source>
        <dbReference type="PROSITE" id="PS52019"/>
    </source>
</evidence>
<evidence type="ECO:0000256" key="1">
    <source>
        <dbReference type="ARBA" id="ARBA00022450"/>
    </source>
</evidence>
<dbReference type="InterPro" id="IPR000873">
    <property type="entry name" value="AMP-dep_synth/lig_dom"/>
</dbReference>
<dbReference type="InterPro" id="IPR001227">
    <property type="entry name" value="Ac_transferase_dom_sf"/>
</dbReference>
<dbReference type="PROSITE" id="PS00606">
    <property type="entry name" value="KS3_1"/>
    <property type="match status" value="1"/>
</dbReference>
<proteinExistence type="inferred from homology"/>
<dbReference type="Gene3D" id="1.10.1200.10">
    <property type="entry name" value="ACP-like"/>
    <property type="match status" value="2"/>
</dbReference>
<dbReference type="PANTHER" id="PTHR43775:SF20">
    <property type="entry name" value="HYBRID PKS-NRPS SYNTHETASE APDA"/>
    <property type="match status" value="1"/>
</dbReference>
<keyword evidence="2" id="KW-0597">Phosphoprotein</keyword>
<dbReference type="InterPro" id="IPR020841">
    <property type="entry name" value="PKS_Beta-ketoAc_synthase_dom"/>
</dbReference>
<dbReference type="InterPro" id="IPR049552">
    <property type="entry name" value="PKS_DH_N"/>
</dbReference>
<dbReference type="InterPro" id="IPR036736">
    <property type="entry name" value="ACP-like_sf"/>
</dbReference>
<dbReference type="GO" id="GO:0031177">
    <property type="term" value="F:phosphopantetheine binding"/>
    <property type="evidence" value="ECO:0007669"/>
    <property type="project" value="InterPro"/>
</dbReference>
<dbReference type="InterPro" id="IPR050091">
    <property type="entry name" value="PKS_NRPS_Biosynth_Enz"/>
</dbReference>
<feature type="region of interest" description="N-terminal hotdog fold" evidence="10">
    <location>
        <begin position="968"/>
        <end position="1104"/>
    </location>
</feature>
<keyword evidence="4" id="KW-0489">Methyltransferase</keyword>
<dbReference type="InterPro" id="IPR009081">
    <property type="entry name" value="PP-bd_ACP"/>
</dbReference>
<reference evidence="15 16" key="1">
    <citation type="journal article" date="2015" name="BMC Genomics">
        <title>The genome of the truffle-parasite Tolypocladium ophioglossoides and the evolution of antifungal peptaibiotics.</title>
        <authorList>
            <person name="Quandt C.A."/>
            <person name="Bushley K.E."/>
            <person name="Spatafora J.W."/>
        </authorList>
    </citation>
    <scope>NUCLEOTIDE SEQUENCE [LARGE SCALE GENOMIC DNA]</scope>
    <source>
        <strain evidence="15 16">CBS 100239</strain>
    </source>
</reference>
<accession>A0A0L0N2F0</accession>
<dbReference type="InterPro" id="IPR014031">
    <property type="entry name" value="Ketoacyl_synth_C"/>
</dbReference>
<dbReference type="CDD" id="cd00833">
    <property type="entry name" value="PKS"/>
    <property type="match status" value="1"/>
</dbReference>
<keyword evidence="8" id="KW-0511">Multifunctional enzyme</keyword>
<dbReference type="SUPFAM" id="SSF47336">
    <property type="entry name" value="ACP-like"/>
    <property type="match status" value="2"/>
</dbReference>
<keyword evidence="7" id="KW-0560">Oxidoreductase</keyword>
<dbReference type="InterPro" id="IPR020845">
    <property type="entry name" value="AMP-binding_CS"/>
</dbReference>
<dbReference type="InterPro" id="IPR016036">
    <property type="entry name" value="Malonyl_transacylase_ACP-bd"/>
</dbReference>
<dbReference type="GO" id="GO:0005886">
    <property type="term" value="C:plasma membrane"/>
    <property type="evidence" value="ECO:0007669"/>
    <property type="project" value="TreeGrafter"/>
</dbReference>
<dbReference type="Pfam" id="PF21089">
    <property type="entry name" value="PKS_DH_N"/>
    <property type="match status" value="1"/>
</dbReference>
<dbReference type="SMART" id="SM00822">
    <property type="entry name" value="PKS_KR"/>
    <property type="match status" value="1"/>
</dbReference>
<evidence type="ECO:0000256" key="2">
    <source>
        <dbReference type="ARBA" id="ARBA00022553"/>
    </source>
</evidence>
<evidence type="ECO:0000256" key="9">
    <source>
        <dbReference type="ARBA" id="ARBA00029443"/>
    </source>
</evidence>
<dbReference type="SUPFAM" id="SSF56801">
    <property type="entry name" value="Acetyl-CoA synthetase-like"/>
    <property type="match status" value="1"/>
</dbReference>
<feature type="domain" description="Ketosynthase family 3 (KS3)" evidence="13">
    <location>
        <begin position="8"/>
        <end position="444"/>
    </location>
</feature>
<dbReference type="InterPro" id="IPR013968">
    <property type="entry name" value="PKS_KR"/>
</dbReference>
<dbReference type="GO" id="GO:0016491">
    <property type="term" value="F:oxidoreductase activity"/>
    <property type="evidence" value="ECO:0007669"/>
    <property type="project" value="UniProtKB-KW"/>
</dbReference>
<dbReference type="GO" id="GO:0004312">
    <property type="term" value="F:fatty acid synthase activity"/>
    <property type="evidence" value="ECO:0007669"/>
    <property type="project" value="TreeGrafter"/>
</dbReference>
<evidence type="ECO:0000313" key="16">
    <source>
        <dbReference type="Proteomes" id="UP000036947"/>
    </source>
</evidence>
<dbReference type="GO" id="GO:0030639">
    <property type="term" value="P:polyketide biosynthetic process"/>
    <property type="evidence" value="ECO:0007669"/>
    <property type="project" value="UniProtKB-ARBA"/>
</dbReference>
<dbReference type="GO" id="GO:0032259">
    <property type="term" value="P:methylation"/>
    <property type="evidence" value="ECO:0007669"/>
    <property type="project" value="UniProtKB-KW"/>
</dbReference>
<dbReference type="EMBL" id="LFRF01000027">
    <property type="protein sequence ID" value="KND88257.1"/>
    <property type="molecule type" value="Genomic_DNA"/>
</dbReference>
<dbReference type="Gene3D" id="3.40.50.720">
    <property type="entry name" value="NAD(P)-binding Rossmann-like Domain"/>
    <property type="match status" value="3"/>
</dbReference>
<dbReference type="InterPro" id="IPR020807">
    <property type="entry name" value="PKS_DH"/>
</dbReference>
<dbReference type="PROSITE" id="PS00455">
    <property type="entry name" value="AMP_BINDING"/>
    <property type="match status" value="1"/>
</dbReference>
<dbReference type="PROSITE" id="PS00012">
    <property type="entry name" value="PHOSPHOPANTETHEINE"/>
    <property type="match status" value="1"/>
</dbReference>
<dbReference type="SMART" id="SM00827">
    <property type="entry name" value="PKS_AT"/>
    <property type="match status" value="1"/>
</dbReference>
<gene>
    <name evidence="15" type="ORF">TOPH_07102</name>
</gene>
<dbReference type="Pfam" id="PF00501">
    <property type="entry name" value="AMP-binding"/>
    <property type="match status" value="1"/>
</dbReference>
<dbReference type="Pfam" id="PF02801">
    <property type="entry name" value="Ketoacyl-synt_C"/>
    <property type="match status" value="1"/>
</dbReference>
<dbReference type="InterPro" id="IPR023213">
    <property type="entry name" value="CAT-like_dom_sf"/>
</dbReference>
<dbReference type="SUPFAM" id="SSF55048">
    <property type="entry name" value="Probable ACP-binding domain of malonyl-CoA ACP transacylase"/>
    <property type="match status" value="1"/>
</dbReference>
<evidence type="ECO:0000256" key="4">
    <source>
        <dbReference type="ARBA" id="ARBA00022603"/>
    </source>
</evidence>
<dbReference type="InterPro" id="IPR016039">
    <property type="entry name" value="Thiolase-like"/>
</dbReference>
<dbReference type="GO" id="GO:0008168">
    <property type="term" value="F:methyltransferase activity"/>
    <property type="evidence" value="ECO:0007669"/>
    <property type="project" value="UniProtKB-KW"/>
</dbReference>
<evidence type="ECO:0000256" key="5">
    <source>
        <dbReference type="ARBA" id="ARBA00022679"/>
    </source>
</evidence>
<dbReference type="Gene3D" id="3.40.366.10">
    <property type="entry name" value="Malonyl-Coenzyme A Acyl Carrier Protein, domain 2"/>
    <property type="match status" value="1"/>
</dbReference>
<dbReference type="Gene3D" id="3.40.50.12780">
    <property type="entry name" value="N-terminal domain of ligase-like"/>
    <property type="match status" value="1"/>
</dbReference>
<dbReference type="Gene3D" id="3.10.129.110">
    <property type="entry name" value="Polyketide synthase dehydratase"/>
    <property type="match status" value="1"/>
</dbReference>
<keyword evidence="3" id="KW-0436">Ligase</keyword>
<evidence type="ECO:0000256" key="10">
    <source>
        <dbReference type="PROSITE-ProRule" id="PRU01363"/>
    </source>
</evidence>
<dbReference type="GO" id="GO:0006633">
    <property type="term" value="P:fatty acid biosynthetic process"/>
    <property type="evidence" value="ECO:0007669"/>
    <property type="project" value="InterPro"/>
</dbReference>
<dbReference type="InterPro" id="IPR018201">
    <property type="entry name" value="Ketoacyl_synth_AS"/>
</dbReference>
<sequence length="4013" mass="439593">MAYTHSPKEPIAIIGSGCRFPGDATSPSKLWDLLRSPRDLTKPIPSESRFNAEGFYHPNGEHHGSSNVTKSYFIEEDPRFFDSGFFSIAPREAEAIDPQQRLLLETVYEAMESAGLTLHGLRGSQTSAYVGAMSADYTDTQMRDLENLSQYMITGTSRALLSNRLSYFFDWKGPSISVDTACSSSLAAVHLGVQSLRNGECTVSCVAGSNLILGPDAYLAATSLHLLSPSGKSQMWDEAADGYARGEGICAFFMKTLSQALRDGDRIDALIRESCINSDGRTKGITLPSAEAQAALIRSTYRNAGLDILRAEDRPQYIEAHGTGTQAEDPREASAISQTFFPPGPGNGNERSIVVGSVKTIIGHTEGCAGIAGLLKVLLAMRHKTIPPNQHLHHLNPSVKPSYKKLQIPTAPQEWPSVPPTHPLRASVNGFGSGGTNCHAIMESYVPEVHDQGPWGRPGALREIRTSVLPDVDFTPTPLVFSASSESSLVAMLEKYAQYLENTDVPIQRLAMTLNSHRSTLPVRIAFPTTSTRDLLEAINKQLSKVRGNPGTEIGTRSSAIEFDENRRPRILGVFTGQGAQWPGMGQGLIDRCALFRDTIEIMEQSLAQLPDPPEWSLKSELMAPPAQSRLGEAELSLPICAAVQVGLVRLLSQAGITFHTVVGHSGGEIGAAYAAGKISATDAVRIAYYRGVYAKLAIGADGKKWAMIAVGFGYDEGINFCSSGKMKGRLTIAASNSPKSVTLPGDEDAVIEAKQMLDNEGLFNRVLKLDTAYHSPHMYPCAEPYLAALERCDIRVGKSNGTTAWVSSVYEDNRTITPDQDTDMQARYWKDNLIGRVLFSQALERALDDGRGALDLVLEVGLHPALRGPSLETIRNKLGSEVPYSGVLDRKADDITALSNALGFIWTHLGSSCVNFVGYSSAYDEGNSHTDETPLPDLPTYPWDHKTILWRESRLNKQVRHRADRPHELLGNRTPDDTDYEPRWRNFFKLEEMPWLRDHCIQNQIIVPAATYCVMALEAARFLGRGKHVKSIELSNIAILRPIILDESSGGTETLLSLRSDLDSSRGKSDDIRAEFSLSAATMEDGHMRTAATGEIRVFLANDKSDSSISFPFRPSKAQSELLPVNVNQFYESLSEMGLNYSGPFRAMTSAERRMDMASAVVAIDEEVGKSIPVHPTWLDVCFQTFLAAFAAPRDDSLWTAFMPTTIGRMIFSPTPSICPGAPDSMTVDALLTEFTPGFQATLPTIAGDMSIYNSRTGQLEVRVEDFTMSSFLPATEKDDRILYLKTVWQRDILSGAAFETQQQVASSHELKAIDACEKAIHYYLSKLRADKSFAEIAEQNPGLIGLVEAAARDASDPTQAELISILEEFGEHIDMVLVRTIGEKLWNSSQGLISVSAQAPASLSDLVSRWHNEGLGFAQIHKHIVSAAKQISHRYTHLRILQVGPSSTSLVRAVCQELEHALDSYTIVDGSAQSIEGIKADLVSDQLRVDVKLLDVENGVGELDEAVAAGSFDLIIVHKAFRKQTAALKMIRSLLRPGGFLLMMAATGKQLRFPFFLLSSPPPANEEDGSIQSKLTNATREEMHSVLQNAGFSGIDSMALDNVPEKHTFSVVVSQALDDQISFLRAPLASTSPIDTSGKLLLLGGSSIEIANFIRFIQTKLSRVWVGEIITVKSLADLKSEADKVEAVLSLTELDSPVLERLSAPTFKSLQQLLETSKTVLWVTQGARSESPYQSSTIGLGRTFLSENPQKVLQFLDLDTLDSGESFIAESLLRLVGGAVMRDDGPKRSHLWSIESELAVEKGKLLIPRLLPDRERNDRLNSLKRKVETQALIGKQPVTLVRSLHNADEVVYAAEEALHHRSSLAEFSTDADQISLRAEYCSVDPVMPNHHEKELFCCIGRTQEGMRFLALSDSNSSVIKVPRVWTIRLDDEEPHDTTTLPVFIRVLSEIRSRVIEDSMPSRYTTLLYQSDANLSASIERRENVSDKDFAFINYQSQPTRGGLPGRRIEIGPHTSRKELESMIPPKTRLLIHLGRRRDARKLSAIQQVLPTNTAVVSFKDLDTDGLVPHQVLFEALVKSLSSSLKTTFDSTSVVKASSLVMEGIKRHTNATVVDWTGDQMITLTQRPVDPRHLFSPDKTYLLMGLSGQIGQSMCRWMVGNGARHIVVTSRNPDKEALWKDELQRQGANIAIEAADVTNKQDLVDLRTRILTTMPPVGGVANGAMVLSDKLFADMPYESFQKVLMPKVDGSKNLDEVFSSDDLDFFILFSSISAVTGQRSQANYAAANNFMVGLASQRRARNLPASVIDIGMVIGIGVIQRTEDGEGISAMETALRKLDYMPVSERDLHHLLAEAILVGKSDGSPEIVTGLETYNTASSNRPFWHKNPRFSHLITNVVGSSQAGQGSANSVQKTLKEKLADARGPDDALQIMEGALLTYLASSLKLSRESIFTDVPVIDLGIDSLVAVEIRNWIFSEASYDIPVLKILGGSSIKQICTEVVSSFSFERKQAESSDAKAQAAPLPTSRDWNKPSAESNAPDDTSASSISSGPLPQPDSVGGSRLTTPSVTDVGLDVVDKKPSRPIPLRTEPLSLGQSRLYFLSQYLDDDTVLNCTASYALSGHLDVSKLEKSLEAVTQCHETLRTIFYTNEEDGQPVQGILEKSTFRLKMIPGITDTTHAKGEFDRTHQHHYNLETGDTFIATVLSNGADSHTIIFGYHHIVMDGVSWQIFQQDLAKFYNDPSSLSAPKSLPTQYVDFTLKQQRDMANRAYDERLKFFQNEFREPIDPLPLFPFARVSTRKSLTQYAVRDVVTHVSADVVSALKKASQDSRTTSFHFFLSAFQVLLHRLLDTEQMCIGMVDANRSDQSFSNTIGFFLETIPVLFRVDGKQKFSDVLQTTRTKAYAALAQTGVPTEEILRACNIPASTTETPLFQVIFNYRMGASRTSPMHGVDMKFLEYADAKNPFDLVVSVDELDNGTAMLTFSLQDYLYDREGAELLANTYTHLLDVFSKGTARSVGSVSVFDTTLTEQAVALGTGPKVELAPPSAGTLSRIIDTWTKKDPEALAVKDINRNTKNYSQLSERANAISAALLSAGTAPPSPICVLLDPGVDTIATILGILRVGASYVPLDIRNTDERLGDILEESGATLLLYHAATAERARELHRLSRSAQQIRLATLDSVPQNTTERVEDLSTLDGLAMILYTSGSTGKPKGIPLTNANIRTPILGVSDTVPLRREVVLQQSGQGFDAAIYQIFIALANGGTLIMGDNRGDPAELAALMAREGVTCSVLIASEMQSMLKYGHEELLGCSSWRIAMVAGEAFTTNLLDQFRSLDRHDLRIINAYGPTEASICSSMNEVSSIDFNTDDFSIPIGKAIANYGTYIVDEECKPVPIGWPGEIAISGPGVASGYLDLPQLAESKFKLGTFSEGGSGWDRLYLTGDRGRMLSDGSIVMSGRVDGDDQVKIRGMRVQLDDVSRALVQASRGSLVDAAVLVQGDDPTNQRLVAYVVFSRTSQVHDKQTYLRQLNQELPIPLYMRPVIITPLDILPVTERGKLDSRKLAALPLPEVSFDEETNDEITEPEARLRDVWRGVLGEISSSIPIRRSSDFFSVGGNSLLLLRLKSEIRRVFAVDISLSELFQTSTLELLAARLTGNSKLVHIDWEKETEPDDTTFEFMRTADKLKSPARSTEGISVLLTGSTGFLGTAILRQLVHLPRVARVHCAAIRVNAQGEPRGLGVDSPKIVRHSGDLAFPNLGMSQTQVDDLFDDVHVIIHNGAEVSQMKNYRSLRATNVLSTIELARLAVSRNIPIHYISTGGVARLSGAAVQSESSLAEFYPPVDGSDGYVASKWASEVFLEKLHRRFQGQIWIHRPSSVTGDNVPALDIVHSLLRFSKLMKAVPDLAGSTGAFDFVHVDTVSKEIAGCAVTSTDGEKKDSGNGLIYVHQNGEEIVPVDQLKEYLEDSEAEPFTVLPLGEWVAGAIEGGLDEVVGSFLLASKGVIRVPLLQKSRGTE</sequence>
<evidence type="ECO:0000256" key="8">
    <source>
        <dbReference type="ARBA" id="ARBA00023268"/>
    </source>
</evidence>
<dbReference type="Pfam" id="PF14765">
    <property type="entry name" value="PS-DH"/>
    <property type="match status" value="1"/>
</dbReference>
<comment type="similarity">
    <text evidence="9">In the C-terminal section; belongs to the NRP synthetase family.</text>
</comment>
<dbReference type="InterPro" id="IPR045851">
    <property type="entry name" value="AMP-bd_C_sf"/>
</dbReference>
<dbReference type="SUPFAM" id="SSF51735">
    <property type="entry name" value="NAD(P)-binding Rossmann-fold domains"/>
    <property type="match status" value="3"/>
</dbReference>
<dbReference type="InterPro" id="IPR013120">
    <property type="entry name" value="FAR_NAD-bd"/>
</dbReference>
<dbReference type="InterPro" id="IPR042099">
    <property type="entry name" value="ANL_N_sf"/>
</dbReference>
<evidence type="ECO:0000259" key="13">
    <source>
        <dbReference type="PROSITE" id="PS52004"/>
    </source>
</evidence>
<dbReference type="InterPro" id="IPR020806">
    <property type="entry name" value="PKS_PP-bd"/>
</dbReference>
<dbReference type="GO" id="GO:0005737">
    <property type="term" value="C:cytoplasm"/>
    <property type="evidence" value="ECO:0007669"/>
    <property type="project" value="UniProtKB-SubCell"/>
</dbReference>
<dbReference type="STRING" id="1163406.A0A0L0N2F0"/>
<dbReference type="InterPro" id="IPR054514">
    <property type="entry name" value="RhiE-like_linker"/>
</dbReference>
<dbReference type="InterPro" id="IPR016035">
    <property type="entry name" value="Acyl_Trfase/lysoPLipase"/>
</dbReference>
<evidence type="ECO:0000259" key="12">
    <source>
        <dbReference type="PROSITE" id="PS50075"/>
    </source>
</evidence>
<dbReference type="PANTHER" id="PTHR43775">
    <property type="entry name" value="FATTY ACID SYNTHASE"/>
    <property type="match status" value="1"/>
</dbReference>
<feature type="domain" description="Carrier" evidence="12">
    <location>
        <begin position="3577"/>
        <end position="3656"/>
    </location>
</feature>
<evidence type="ECO:0000256" key="6">
    <source>
        <dbReference type="ARBA" id="ARBA00022737"/>
    </source>
</evidence>
<dbReference type="SMART" id="SM00825">
    <property type="entry name" value="PKS_KS"/>
    <property type="match status" value="1"/>
</dbReference>
<dbReference type="PROSITE" id="PS52019">
    <property type="entry name" value="PKS_MFAS_DH"/>
    <property type="match status" value="1"/>
</dbReference>
<feature type="domain" description="PKS/mFAS DH" evidence="14">
    <location>
        <begin position="968"/>
        <end position="1279"/>
    </location>
</feature>
<dbReference type="Gene3D" id="3.30.70.3290">
    <property type="match status" value="1"/>
</dbReference>
<dbReference type="SUPFAM" id="SSF53901">
    <property type="entry name" value="Thiolase-like"/>
    <property type="match status" value="1"/>
</dbReference>
<dbReference type="InterPro" id="IPR057326">
    <property type="entry name" value="KR_dom"/>
</dbReference>
<feature type="active site" description="Proton donor; for dehydratase activity" evidence="10">
    <location>
        <position position="1181"/>
    </location>
</feature>
<feature type="active site" description="Proton acceptor; for dehydratase activity" evidence="10">
    <location>
        <position position="1000"/>
    </location>
</feature>
<dbReference type="InterPro" id="IPR029063">
    <property type="entry name" value="SAM-dependent_MTases_sf"/>
</dbReference>
<feature type="compositionally biased region" description="Polar residues" evidence="11">
    <location>
        <begin position="2534"/>
        <end position="2552"/>
    </location>
</feature>
<dbReference type="SUPFAM" id="SSF53335">
    <property type="entry name" value="S-adenosyl-L-methionine-dependent methyltransferases"/>
    <property type="match status" value="1"/>
</dbReference>
<dbReference type="Pfam" id="PF22336">
    <property type="entry name" value="RhiE-like_linker"/>
    <property type="match status" value="1"/>
</dbReference>
<dbReference type="InterPro" id="IPR014030">
    <property type="entry name" value="Ketoacyl_synth_N"/>
</dbReference>
<dbReference type="InterPro" id="IPR006162">
    <property type="entry name" value="Ppantetheine_attach_site"/>
</dbReference>
<dbReference type="InterPro" id="IPR042104">
    <property type="entry name" value="PKS_dehydratase_sf"/>
</dbReference>
<dbReference type="Gene3D" id="3.40.47.10">
    <property type="match status" value="1"/>
</dbReference>
<protein>
    <submittedName>
        <fullName evidence="15">Nonribosomal peptide synthetase 14</fullName>
    </submittedName>
</protein>
<dbReference type="Pfam" id="PF00109">
    <property type="entry name" value="ketoacyl-synt"/>
    <property type="match status" value="1"/>
</dbReference>
<dbReference type="SUPFAM" id="SSF52151">
    <property type="entry name" value="FabD/lysophospholipase-like"/>
    <property type="match status" value="1"/>
</dbReference>
<dbReference type="InterPro" id="IPR049551">
    <property type="entry name" value="PKS_DH_C"/>
</dbReference>
<name>A0A0L0N2F0_TOLOC</name>
<dbReference type="Pfam" id="PF07993">
    <property type="entry name" value="NAD_binding_4"/>
    <property type="match status" value="1"/>
</dbReference>
<dbReference type="Gene3D" id="3.40.50.150">
    <property type="entry name" value="Vaccinia Virus protein VP39"/>
    <property type="match status" value="1"/>
</dbReference>
<dbReference type="FunFam" id="3.40.47.10:FF:000019">
    <property type="entry name" value="Polyketide synthase type I"/>
    <property type="match status" value="1"/>
</dbReference>
<dbReference type="PROSITE" id="PS52004">
    <property type="entry name" value="KS3_2"/>
    <property type="match status" value="1"/>
</dbReference>
<dbReference type="Gene3D" id="3.30.559.30">
    <property type="entry name" value="Nonribosomal peptide synthetase, condensation domain"/>
    <property type="match status" value="1"/>
</dbReference>
<dbReference type="SUPFAM" id="SSF52777">
    <property type="entry name" value="CoA-dependent acyltransferases"/>
    <property type="match status" value="2"/>
</dbReference>